<dbReference type="Gene3D" id="3.90.190.10">
    <property type="entry name" value="Protein tyrosine phosphatase superfamily"/>
    <property type="match status" value="1"/>
</dbReference>
<dbReference type="SMART" id="SM00479">
    <property type="entry name" value="EXOIII"/>
    <property type="match status" value="1"/>
</dbReference>
<dbReference type="InterPro" id="IPR047201">
    <property type="entry name" value="ERI-1_3'hExo-like"/>
</dbReference>
<dbReference type="Pfam" id="PF00929">
    <property type="entry name" value="RNase_T"/>
    <property type="match status" value="1"/>
</dbReference>
<evidence type="ECO:0000259" key="4">
    <source>
        <dbReference type="SMART" id="SM00479"/>
    </source>
</evidence>
<dbReference type="CDD" id="cd06133">
    <property type="entry name" value="ERI-1_3'hExo_like"/>
    <property type="match status" value="1"/>
</dbReference>
<evidence type="ECO:0000256" key="2">
    <source>
        <dbReference type="ARBA" id="ARBA00022801"/>
    </source>
</evidence>
<feature type="domain" description="Exonuclease" evidence="4">
    <location>
        <begin position="1"/>
        <end position="184"/>
    </location>
</feature>
<dbReference type="PANTHER" id="PTHR23044">
    <property type="entry name" value="3'-5' EXONUCLEASE ERI1-RELATED"/>
    <property type="match status" value="1"/>
</dbReference>
<dbReference type="GO" id="GO:0003676">
    <property type="term" value="F:nucleic acid binding"/>
    <property type="evidence" value="ECO:0007669"/>
    <property type="project" value="InterPro"/>
</dbReference>
<keyword evidence="3" id="KW-0269">Exonuclease</keyword>
<dbReference type="AlphaFoldDB" id="A0A6B2L405"/>
<organism evidence="5">
    <name type="scientific">Arcella intermedia</name>
    <dbReference type="NCBI Taxonomy" id="1963864"/>
    <lineage>
        <taxon>Eukaryota</taxon>
        <taxon>Amoebozoa</taxon>
        <taxon>Tubulinea</taxon>
        <taxon>Elardia</taxon>
        <taxon>Arcellinida</taxon>
        <taxon>Sphaerothecina</taxon>
        <taxon>Arcellidae</taxon>
        <taxon>Arcella</taxon>
    </lineage>
</organism>
<dbReference type="GO" id="GO:0000175">
    <property type="term" value="F:3'-5'-RNA exonuclease activity"/>
    <property type="evidence" value="ECO:0007669"/>
    <property type="project" value="InterPro"/>
</dbReference>
<evidence type="ECO:0000256" key="3">
    <source>
        <dbReference type="ARBA" id="ARBA00022839"/>
    </source>
</evidence>
<keyword evidence="2" id="KW-0378">Hydrolase</keyword>
<dbReference type="InterPro" id="IPR016130">
    <property type="entry name" value="Tyr_Pase_AS"/>
</dbReference>
<dbReference type="InterPro" id="IPR012337">
    <property type="entry name" value="RNaseH-like_sf"/>
</dbReference>
<dbReference type="EMBL" id="GIBP01002696">
    <property type="protein sequence ID" value="NDV31665.1"/>
    <property type="molecule type" value="Transcribed_RNA"/>
</dbReference>
<proteinExistence type="predicted"/>
<reference evidence="5" key="1">
    <citation type="journal article" date="2020" name="J. Eukaryot. Microbiol.">
        <title>De novo Sequencing, Assembly and Annotation of the Transcriptome for the Free-Living Testate Amoeba Arcella intermedia.</title>
        <authorList>
            <person name="Ribeiro G.M."/>
            <person name="Porfirio-Sousa A.L."/>
            <person name="Maurer-Alcala X.X."/>
            <person name="Katz L.A."/>
            <person name="Lahr D.J.G."/>
        </authorList>
    </citation>
    <scope>NUCLEOTIDE SEQUENCE</scope>
</reference>
<dbReference type="Gene3D" id="3.30.420.10">
    <property type="entry name" value="Ribonuclease H-like superfamily/Ribonuclease H"/>
    <property type="match status" value="1"/>
</dbReference>
<evidence type="ECO:0000256" key="1">
    <source>
        <dbReference type="ARBA" id="ARBA00022722"/>
    </source>
</evidence>
<dbReference type="InterPro" id="IPR013520">
    <property type="entry name" value="Ribonucl_H"/>
</dbReference>
<dbReference type="InterPro" id="IPR029021">
    <property type="entry name" value="Prot-tyrosine_phosphatase-like"/>
</dbReference>
<protein>
    <recommendedName>
        <fullName evidence="4">Exonuclease domain-containing protein</fullName>
    </recommendedName>
</protein>
<dbReference type="SUPFAM" id="SSF52799">
    <property type="entry name" value="(Phosphotyrosine protein) phosphatases II"/>
    <property type="match status" value="1"/>
</dbReference>
<keyword evidence="1" id="KW-0540">Nuclease</keyword>
<accession>A0A6B2L405</accession>
<sequence>MVVIDFEACKDETGLQEITEFPAIVLNLSNPQEHIPHFHKYVLPTKIDPTTVQLYFNKKYGRWGINAQEEALPFKVVFEEFLQYMQVHVLDKSTEFSFVTCGDWDLKTMLPAQCSLLGITPPEYFSRWINIKDAYVQFYNHKITGMMAMLSGLMIEHVGNHHSGIDDAMNIKNVVLAMLCDKYNFDYTASNSSERKRLPVSFQVLMVQNSDHAIQHPFVVSFEDTAEGLNQKVSELTGTQIASFYTVEGNVFTNDWKKLKINPVLAYSLGEEFNTITKQDIINYLPLNWVPTGLSQVAISKQPKKSQVPYIIQAYQVTHIVTLLDNKDGGKGMRQALRDQSVQWIQTPMVLDDPLNSIDLPFILDSIKSISKILQTQKAVLLIHCSDGHLRSSLFFYLLQRHQGLSQEQAIHSLIQVRGLQEQPQHIQTHFGPSLLEGIPF</sequence>
<evidence type="ECO:0000313" key="5">
    <source>
        <dbReference type="EMBL" id="NDV31665.1"/>
    </source>
</evidence>
<name>A0A6B2L405_9EUKA</name>
<dbReference type="InterPro" id="IPR036397">
    <property type="entry name" value="RNaseH_sf"/>
</dbReference>
<dbReference type="PROSITE" id="PS00383">
    <property type="entry name" value="TYR_PHOSPHATASE_1"/>
    <property type="match status" value="1"/>
</dbReference>
<dbReference type="PANTHER" id="PTHR23044:SF61">
    <property type="entry name" value="3'-5' EXORIBONUCLEASE 1-RELATED"/>
    <property type="match status" value="1"/>
</dbReference>
<dbReference type="SUPFAM" id="SSF53098">
    <property type="entry name" value="Ribonuclease H-like"/>
    <property type="match status" value="1"/>
</dbReference>
<dbReference type="InterPro" id="IPR051274">
    <property type="entry name" value="3-5_Exoribonuclease"/>
</dbReference>